<organism evidence="11 14">
    <name type="scientific">Cellulosimicrobium cellulans</name>
    <name type="common">Arthrobacter luteus</name>
    <dbReference type="NCBI Taxonomy" id="1710"/>
    <lineage>
        <taxon>Bacteria</taxon>
        <taxon>Bacillati</taxon>
        <taxon>Actinomycetota</taxon>
        <taxon>Actinomycetes</taxon>
        <taxon>Micrococcales</taxon>
        <taxon>Promicromonosporaceae</taxon>
        <taxon>Cellulosimicrobium</taxon>
    </lineage>
</organism>
<keyword evidence="3" id="KW-0813">Transport</keyword>
<dbReference type="PROSITE" id="PS50850">
    <property type="entry name" value="MFS"/>
    <property type="match status" value="1"/>
</dbReference>
<dbReference type="InterPro" id="IPR004812">
    <property type="entry name" value="Efflux_drug-R_Bcr/CmlA"/>
</dbReference>
<gene>
    <name evidence="11" type="ORF">Ccel01_19080</name>
    <name evidence="12" type="ORF">FOG94_01170</name>
</gene>
<dbReference type="Gene3D" id="1.20.1720.10">
    <property type="entry name" value="Multidrug resistance protein D"/>
    <property type="match status" value="1"/>
</dbReference>
<feature type="compositionally biased region" description="Pro residues" evidence="8">
    <location>
        <begin position="1"/>
        <end position="12"/>
    </location>
</feature>
<evidence type="ECO:0000256" key="3">
    <source>
        <dbReference type="ARBA" id="ARBA00022448"/>
    </source>
</evidence>
<keyword evidence="13" id="KW-1185">Reference proteome</keyword>
<reference evidence="12 13" key="1">
    <citation type="submission" date="2019-07" db="EMBL/GenBank/DDBJ databases">
        <title>Complete Genome Sequence and Methylome Analysis of Arthrobacter luteus NEB113.</title>
        <authorList>
            <person name="Fomenkov A."/>
            <person name="Anton B.P."/>
            <person name="Vincze T."/>
            <person name="Roberts R.J."/>
        </authorList>
    </citation>
    <scope>NUCLEOTIDE SEQUENCE [LARGE SCALE GENOMIC DNA]</scope>
    <source>
        <strain evidence="12 13">NEB113</strain>
    </source>
</reference>
<feature type="transmembrane region" description="Helical" evidence="9">
    <location>
        <begin position="34"/>
        <end position="53"/>
    </location>
</feature>
<dbReference type="EMBL" id="CP041694">
    <property type="protein sequence ID" value="QDP73944.1"/>
    <property type="molecule type" value="Genomic_DNA"/>
</dbReference>
<feature type="region of interest" description="Disordered" evidence="8">
    <location>
        <begin position="451"/>
        <end position="474"/>
    </location>
</feature>
<feature type="transmembrane region" description="Helical" evidence="9">
    <location>
        <begin position="73"/>
        <end position="93"/>
    </location>
</feature>
<dbReference type="Pfam" id="PF07690">
    <property type="entry name" value="MFS_1"/>
    <property type="match status" value="1"/>
</dbReference>
<sequence>MASTPPATPAPTAPVAARPGTAPSPSPAARTGRISAGLVLLLSALTAVGPLTIDLYLSAFPRIVDELGTTESRVQLTLTATLAGLALGQLLIGSVSDAVGRRAPLLVSLAVYVAASVGIVFAGSVAALTGLRFVQGLSAAAGMVLSMAIVRDSFEGYQIGKVIARLMLVVGVAPILAPTIGAQFLRLGSWRGMFVALAVVGAVLFVLVLLRLRETLPVERRRSGGTVAALRSYGSLLGDWSFIGLALIAGFYMAAMFTYISASTFVFQDFYGMSAQQYAIVFGVGAVSVTAGSQINGALVGRVTPERILQGAVAAGFVLSGGLLVAALAGGGLAWLVPLIVLTLGTAGFVMPSVPAIALERNAHRAGSAAALIGAFQFGVGAVVAPVTGLLGGSPPVTMAAVMFGVVVVAGVVLLGLRHTFGAPLPADAAGSLGAPDPAVGVPAASADLPDAPVGATLPSADAPHDGAVSATDAPHDAAALAGATAPTTHRA</sequence>
<evidence type="ECO:0000256" key="7">
    <source>
        <dbReference type="ARBA" id="ARBA00023136"/>
    </source>
</evidence>
<keyword evidence="6 9" id="KW-1133">Transmembrane helix</keyword>
<feature type="transmembrane region" description="Helical" evidence="9">
    <location>
        <begin position="335"/>
        <end position="357"/>
    </location>
</feature>
<dbReference type="EMBL" id="BSTG01000002">
    <property type="protein sequence ID" value="GLY57306.1"/>
    <property type="molecule type" value="Genomic_DNA"/>
</dbReference>
<feature type="transmembrane region" description="Helical" evidence="9">
    <location>
        <begin position="369"/>
        <end position="391"/>
    </location>
</feature>
<evidence type="ECO:0000256" key="8">
    <source>
        <dbReference type="SAM" id="MobiDB-lite"/>
    </source>
</evidence>
<dbReference type="Proteomes" id="UP001165168">
    <property type="component" value="Unassembled WGS sequence"/>
</dbReference>
<dbReference type="InterPro" id="IPR036259">
    <property type="entry name" value="MFS_trans_sf"/>
</dbReference>
<dbReference type="AlphaFoldDB" id="A0AAV5P7V1"/>
<evidence type="ECO:0000256" key="1">
    <source>
        <dbReference type="ARBA" id="ARBA00004651"/>
    </source>
</evidence>
<evidence type="ECO:0000313" key="11">
    <source>
        <dbReference type="EMBL" id="GLY57306.1"/>
    </source>
</evidence>
<name>A0AAV5P7V1_CELCE</name>
<feature type="domain" description="Major facilitator superfamily (MFS) profile" evidence="10">
    <location>
        <begin position="38"/>
        <end position="423"/>
    </location>
</feature>
<dbReference type="RefSeq" id="WP_114553681.1">
    <property type="nucleotide sequence ID" value="NZ_BSTG01000002.1"/>
</dbReference>
<comment type="similarity">
    <text evidence="2">Belongs to the major facilitator superfamily. Bcr/CmlA family.</text>
</comment>
<feature type="transmembrane region" description="Helical" evidence="9">
    <location>
        <begin position="105"/>
        <end position="127"/>
    </location>
</feature>
<dbReference type="PANTHER" id="PTHR23502:SF132">
    <property type="entry name" value="POLYAMINE TRANSPORTER 2-RELATED"/>
    <property type="match status" value="1"/>
</dbReference>
<evidence type="ECO:0000313" key="13">
    <source>
        <dbReference type="Proteomes" id="UP000319068"/>
    </source>
</evidence>
<dbReference type="SUPFAM" id="SSF103473">
    <property type="entry name" value="MFS general substrate transporter"/>
    <property type="match status" value="1"/>
</dbReference>
<evidence type="ECO:0000313" key="14">
    <source>
        <dbReference type="Proteomes" id="UP001165168"/>
    </source>
</evidence>
<feature type="compositionally biased region" description="Low complexity" evidence="8">
    <location>
        <begin position="13"/>
        <end position="23"/>
    </location>
</feature>
<protein>
    <submittedName>
        <fullName evidence="12">Multidrug effflux MFS transporter</fullName>
    </submittedName>
    <submittedName>
        <fullName evidence="11">Multidrug resistance transporter, Bcr/CflA family protein</fullName>
    </submittedName>
</protein>
<dbReference type="GO" id="GO:0005886">
    <property type="term" value="C:plasma membrane"/>
    <property type="evidence" value="ECO:0007669"/>
    <property type="project" value="UniProtKB-SubCell"/>
</dbReference>
<feature type="transmembrane region" description="Helical" evidence="9">
    <location>
        <begin position="190"/>
        <end position="212"/>
    </location>
</feature>
<dbReference type="PANTHER" id="PTHR23502">
    <property type="entry name" value="MAJOR FACILITATOR SUPERFAMILY"/>
    <property type="match status" value="1"/>
</dbReference>
<feature type="transmembrane region" description="Helical" evidence="9">
    <location>
        <begin position="162"/>
        <end position="184"/>
    </location>
</feature>
<dbReference type="PRINTS" id="PR01035">
    <property type="entry name" value="TCRTETA"/>
</dbReference>
<evidence type="ECO:0000256" key="4">
    <source>
        <dbReference type="ARBA" id="ARBA00022475"/>
    </source>
</evidence>
<dbReference type="InterPro" id="IPR001958">
    <property type="entry name" value="Tet-R_TetA/multi-R_MdtG-like"/>
</dbReference>
<reference evidence="11" key="2">
    <citation type="submission" date="2023-03" db="EMBL/GenBank/DDBJ databases">
        <title>Cellulosimicrobium cellulans NBRC 103059.</title>
        <authorList>
            <person name="Ichikawa N."/>
            <person name="Sato H."/>
            <person name="Tonouchi N."/>
        </authorList>
    </citation>
    <scope>NUCLEOTIDE SEQUENCE</scope>
    <source>
        <strain evidence="11">NBRC 103059</strain>
    </source>
</reference>
<dbReference type="InterPro" id="IPR020846">
    <property type="entry name" value="MFS_dom"/>
</dbReference>
<feature type="transmembrane region" description="Helical" evidence="9">
    <location>
        <begin position="397"/>
        <end position="417"/>
    </location>
</feature>
<dbReference type="NCBIfam" id="TIGR00710">
    <property type="entry name" value="efflux_Bcr_CflA"/>
    <property type="match status" value="1"/>
</dbReference>
<feature type="region of interest" description="Disordered" evidence="8">
    <location>
        <begin position="1"/>
        <end position="29"/>
    </location>
</feature>
<evidence type="ECO:0000256" key="6">
    <source>
        <dbReference type="ARBA" id="ARBA00022989"/>
    </source>
</evidence>
<keyword evidence="4" id="KW-1003">Cell membrane</keyword>
<evidence type="ECO:0000313" key="12">
    <source>
        <dbReference type="EMBL" id="QDP73944.1"/>
    </source>
</evidence>
<keyword evidence="7 9" id="KW-0472">Membrane</keyword>
<feature type="transmembrane region" description="Helical" evidence="9">
    <location>
        <begin position="280"/>
        <end position="301"/>
    </location>
</feature>
<dbReference type="InterPro" id="IPR011701">
    <property type="entry name" value="MFS"/>
</dbReference>
<dbReference type="GO" id="GO:1990961">
    <property type="term" value="P:xenobiotic detoxification by transmembrane export across the plasma membrane"/>
    <property type="evidence" value="ECO:0007669"/>
    <property type="project" value="InterPro"/>
</dbReference>
<accession>A0AAV5P7V1</accession>
<keyword evidence="5 9" id="KW-0812">Transmembrane</keyword>
<feature type="transmembrane region" description="Helical" evidence="9">
    <location>
        <begin position="308"/>
        <end position="329"/>
    </location>
</feature>
<dbReference type="Proteomes" id="UP000319068">
    <property type="component" value="Chromosome"/>
</dbReference>
<feature type="transmembrane region" description="Helical" evidence="9">
    <location>
        <begin position="240"/>
        <end position="260"/>
    </location>
</feature>
<evidence type="ECO:0000256" key="2">
    <source>
        <dbReference type="ARBA" id="ARBA00006236"/>
    </source>
</evidence>
<evidence type="ECO:0000256" key="9">
    <source>
        <dbReference type="SAM" id="Phobius"/>
    </source>
</evidence>
<evidence type="ECO:0000256" key="5">
    <source>
        <dbReference type="ARBA" id="ARBA00022692"/>
    </source>
</evidence>
<comment type="subcellular location">
    <subcellularLocation>
        <location evidence="1">Cell membrane</location>
        <topology evidence="1">Multi-pass membrane protein</topology>
    </subcellularLocation>
</comment>
<dbReference type="FunFam" id="1.20.1720.10:FF:000005">
    <property type="entry name" value="Bcr/CflA family efflux transporter"/>
    <property type="match status" value="1"/>
</dbReference>
<proteinExistence type="inferred from homology"/>
<evidence type="ECO:0000259" key="10">
    <source>
        <dbReference type="PROSITE" id="PS50850"/>
    </source>
</evidence>
<dbReference type="GO" id="GO:0042910">
    <property type="term" value="F:xenobiotic transmembrane transporter activity"/>
    <property type="evidence" value="ECO:0007669"/>
    <property type="project" value="InterPro"/>
</dbReference>
<dbReference type="CDD" id="cd17320">
    <property type="entry name" value="MFS_MdfA_MDR_like"/>
    <property type="match status" value="1"/>
</dbReference>
<feature type="transmembrane region" description="Helical" evidence="9">
    <location>
        <begin position="133"/>
        <end position="150"/>
    </location>
</feature>